<comment type="caution">
    <text evidence="1">The sequence shown here is derived from an EMBL/GenBank/DDBJ whole genome shotgun (WGS) entry which is preliminary data.</text>
</comment>
<evidence type="ECO:0000313" key="1">
    <source>
        <dbReference type="EMBL" id="OLF04962.1"/>
    </source>
</evidence>
<reference evidence="1 2" key="1">
    <citation type="submission" date="2016-12" db="EMBL/GenBank/DDBJ databases">
        <title>The draft genome sequence of Actinophytocola xinjiangensis.</title>
        <authorList>
            <person name="Wang W."/>
            <person name="Yuan L."/>
        </authorList>
    </citation>
    <scope>NUCLEOTIDE SEQUENCE [LARGE SCALE GENOMIC DNA]</scope>
    <source>
        <strain evidence="1 2">CGMCC 4.4663</strain>
    </source>
</reference>
<gene>
    <name evidence="1" type="ORF">BLA60_38385</name>
</gene>
<accession>A0A7Z0WDQ2</accession>
<name>A0A7Z0WDQ2_9PSEU</name>
<proteinExistence type="predicted"/>
<sequence length="64" mass="6817">MTELAPGTVYSQAPRCAECAGRALLVEQAATALVEESLGRLTARRCPHGDGWHVHDPVTETASQ</sequence>
<dbReference type="AlphaFoldDB" id="A0A7Z0WDQ2"/>
<dbReference type="OrthoDB" id="5192733at2"/>
<protein>
    <submittedName>
        <fullName evidence="1">Uncharacterized protein</fullName>
    </submittedName>
</protein>
<keyword evidence="2" id="KW-1185">Reference proteome</keyword>
<organism evidence="1 2">
    <name type="scientific">Actinophytocola xinjiangensis</name>
    <dbReference type="NCBI Taxonomy" id="485602"/>
    <lineage>
        <taxon>Bacteria</taxon>
        <taxon>Bacillati</taxon>
        <taxon>Actinomycetota</taxon>
        <taxon>Actinomycetes</taxon>
        <taxon>Pseudonocardiales</taxon>
        <taxon>Pseudonocardiaceae</taxon>
    </lineage>
</organism>
<dbReference type="Proteomes" id="UP000185696">
    <property type="component" value="Unassembled WGS sequence"/>
</dbReference>
<dbReference type="RefSeq" id="WP_075138009.1">
    <property type="nucleotide sequence ID" value="NZ_MSIF01000035.1"/>
</dbReference>
<dbReference type="EMBL" id="MSIF01000035">
    <property type="protein sequence ID" value="OLF04962.1"/>
    <property type="molecule type" value="Genomic_DNA"/>
</dbReference>
<evidence type="ECO:0000313" key="2">
    <source>
        <dbReference type="Proteomes" id="UP000185696"/>
    </source>
</evidence>